<dbReference type="AlphaFoldDB" id="A0A1Y1Y9A2"/>
<comment type="caution">
    <text evidence="1">The sequence shown here is derived from an EMBL/GenBank/DDBJ whole genome shotgun (WGS) entry which is preliminary data.</text>
</comment>
<sequence>MARVVSEHVYVSLYVRYHGPVHGGALSADPPSPRASIRPLRRPLHIKTSICRGPLCPAAAITQRQRPPRLASKQAQTEPMALSWGPVLVFFFICASQDPLSKSPSFDMLGRDRQRIEGLPYHGTYQSEHHRTPHYGASRLSTLPLRLLARESEKLVRKTTPRLPACAMDSDMYGVLSSCASPLQPVRVRESHGLIKKDVHAPPPALPDI</sequence>
<name>A0A1Y1Y9A2_9PLEO</name>
<proteinExistence type="predicted"/>
<protein>
    <submittedName>
        <fullName evidence="1">Uncharacterized protein</fullName>
    </submittedName>
</protein>
<gene>
    <name evidence="1" type="ORF">BCR34DRAFT_221188</name>
</gene>
<reference evidence="1 2" key="1">
    <citation type="submission" date="2016-07" db="EMBL/GenBank/DDBJ databases">
        <title>Pervasive Adenine N6-methylation of Active Genes in Fungi.</title>
        <authorList>
            <consortium name="DOE Joint Genome Institute"/>
            <person name="Mondo S.J."/>
            <person name="Dannebaum R.O."/>
            <person name="Kuo R.C."/>
            <person name="Labutti K."/>
            <person name="Haridas S."/>
            <person name="Kuo A."/>
            <person name="Salamov A."/>
            <person name="Ahrendt S.R."/>
            <person name="Lipzen A."/>
            <person name="Sullivan W."/>
            <person name="Andreopoulos W.B."/>
            <person name="Clum A."/>
            <person name="Lindquist E."/>
            <person name="Daum C."/>
            <person name="Ramamoorthy G.K."/>
            <person name="Gryganskyi A."/>
            <person name="Culley D."/>
            <person name="Magnuson J.K."/>
            <person name="James T.Y."/>
            <person name="O'Malley M.A."/>
            <person name="Stajich J.E."/>
            <person name="Spatafora J.W."/>
            <person name="Visel A."/>
            <person name="Grigoriev I.V."/>
        </authorList>
    </citation>
    <scope>NUCLEOTIDE SEQUENCE [LARGE SCALE GENOMIC DNA]</scope>
    <source>
        <strain evidence="1 2">CBS 115471</strain>
    </source>
</reference>
<keyword evidence="2" id="KW-1185">Reference proteome</keyword>
<evidence type="ECO:0000313" key="2">
    <source>
        <dbReference type="Proteomes" id="UP000193144"/>
    </source>
</evidence>
<evidence type="ECO:0000313" key="1">
    <source>
        <dbReference type="EMBL" id="ORX94465.1"/>
    </source>
</evidence>
<organism evidence="1 2">
    <name type="scientific">Clohesyomyces aquaticus</name>
    <dbReference type="NCBI Taxonomy" id="1231657"/>
    <lineage>
        <taxon>Eukaryota</taxon>
        <taxon>Fungi</taxon>
        <taxon>Dikarya</taxon>
        <taxon>Ascomycota</taxon>
        <taxon>Pezizomycotina</taxon>
        <taxon>Dothideomycetes</taxon>
        <taxon>Pleosporomycetidae</taxon>
        <taxon>Pleosporales</taxon>
        <taxon>Lindgomycetaceae</taxon>
        <taxon>Clohesyomyces</taxon>
    </lineage>
</organism>
<accession>A0A1Y1Y9A2</accession>
<dbReference type="Proteomes" id="UP000193144">
    <property type="component" value="Unassembled WGS sequence"/>
</dbReference>
<dbReference type="EMBL" id="MCFA01000307">
    <property type="protein sequence ID" value="ORX94465.1"/>
    <property type="molecule type" value="Genomic_DNA"/>
</dbReference>